<accession>A0A379FNL0</accession>
<name>A0A379FNL0_PRORE</name>
<dbReference type="PROSITE" id="PS50943">
    <property type="entry name" value="HTH_CROC1"/>
    <property type="match status" value="1"/>
</dbReference>
<gene>
    <name evidence="3" type="ORF">NCTC11801_01107</name>
</gene>
<proteinExistence type="predicted"/>
<protein>
    <submittedName>
        <fullName evidence="3">Predicted transcriptional regulator</fullName>
    </submittedName>
</protein>
<dbReference type="RefSeq" id="WP_115166756.1">
    <property type="nucleotide sequence ID" value="NZ_CP077317.1"/>
</dbReference>
<dbReference type="GO" id="GO:0003677">
    <property type="term" value="F:DNA binding"/>
    <property type="evidence" value="ECO:0007669"/>
    <property type="project" value="UniProtKB-KW"/>
</dbReference>
<dbReference type="EMBL" id="UGTZ01000001">
    <property type="protein sequence ID" value="SUC30182.1"/>
    <property type="molecule type" value="Genomic_DNA"/>
</dbReference>
<dbReference type="InterPro" id="IPR010982">
    <property type="entry name" value="Lambda_DNA-bd_dom_sf"/>
</dbReference>
<evidence type="ECO:0000259" key="2">
    <source>
        <dbReference type="PROSITE" id="PS50943"/>
    </source>
</evidence>
<sequence>MINKALKTIRLYHNLKQSELADSLSISKSYLSEIESGKKTISFDMLEKYSQKFDIPISSLVFLSEEMDTPSQKSFSEKFRAVFTEKILKIMEWSIERNESKKAQNKN</sequence>
<evidence type="ECO:0000313" key="3">
    <source>
        <dbReference type="EMBL" id="SUC30182.1"/>
    </source>
</evidence>
<dbReference type="InterPro" id="IPR001387">
    <property type="entry name" value="Cro/C1-type_HTH"/>
</dbReference>
<keyword evidence="1" id="KW-0238">DNA-binding</keyword>
<evidence type="ECO:0000313" key="4">
    <source>
        <dbReference type="Proteomes" id="UP000254208"/>
    </source>
</evidence>
<dbReference type="PANTHER" id="PTHR46558">
    <property type="entry name" value="TRACRIPTIONAL REGULATORY PROTEIN-RELATED-RELATED"/>
    <property type="match status" value="1"/>
</dbReference>
<organism evidence="3 4">
    <name type="scientific">Providencia rettgeri</name>
    <dbReference type="NCBI Taxonomy" id="587"/>
    <lineage>
        <taxon>Bacteria</taxon>
        <taxon>Pseudomonadati</taxon>
        <taxon>Pseudomonadota</taxon>
        <taxon>Gammaproteobacteria</taxon>
        <taxon>Enterobacterales</taxon>
        <taxon>Morganellaceae</taxon>
        <taxon>Providencia</taxon>
    </lineage>
</organism>
<dbReference type="SMART" id="SM00530">
    <property type="entry name" value="HTH_XRE"/>
    <property type="match status" value="1"/>
</dbReference>
<dbReference type="AlphaFoldDB" id="A0A379FNL0"/>
<dbReference type="Pfam" id="PF01381">
    <property type="entry name" value="HTH_3"/>
    <property type="match status" value="1"/>
</dbReference>
<dbReference type="SUPFAM" id="SSF47413">
    <property type="entry name" value="lambda repressor-like DNA-binding domains"/>
    <property type="match status" value="1"/>
</dbReference>
<dbReference type="PANTHER" id="PTHR46558:SF4">
    <property type="entry name" value="DNA-BIDING PHAGE PROTEIN"/>
    <property type="match status" value="1"/>
</dbReference>
<evidence type="ECO:0000256" key="1">
    <source>
        <dbReference type="ARBA" id="ARBA00023125"/>
    </source>
</evidence>
<dbReference type="GeneID" id="93672148"/>
<dbReference type="Gene3D" id="1.10.260.40">
    <property type="entry name" value="lambda repressor-like DNA-binding domains"/>
    <property type="match status" value="1"/>
</dbReference>
<reference evidence="3 4" key="1">
    <citation type="submission" date="2018-06" db="EMBL/GenBank/DDBJ databases">
        <authorList>
            <consortium name="Pathogen Informatics"/>
            <person name="Doyle S."/>
        </authorList>
    </citation>
    <scope>NUCLEOTIDE SEQUENCE [LARGE SCALE GENOMIC DNA]</scope>
    <source>
        <strain evidence="3 4">NCTC11801</strain>
    </source>
</reference>
<feature type="domain" description="HTH cro/C1-type" evidence="2">
    <location>
        <begin position="6"/>
        <end position="60"/>
    </location>
</feature>
<dbReference type="CDD" id="cd00093">
    <property type="entry name" value="HTH_XRE"/>
    <property type="match status" value="1"/>
</dbReference>
<dbReference type="Proteomes" id="UP000254208">
    <property type="component" value="Unassembled WGS sequence"/>
</dbReference>